<dbReference type="GO" id="GO:0022857">
    <property type="term" value="F:transmembrane transporter activity"/>
    <property type="evidence" value="ECO:0007669"/>
    <property type="project" value="UniProtKB-UniRule"/>
</dbReference>
<evidence type="ECO:0000313" key="11">
    <source>
        <dbReference type="EMBL" id="MEN9063154.1"/>
    </source>
</evidence>
<proteinExistence type="inferred from homology"/>
<comment type="caution">
    <text evidence="11">The sequence shown here is derived from an EMBL/GenBank/DDBJ whole genome shotgun (WGS) entry which is preliminary data.</text>
</comment>
<keyword evidence="12" id="KW-1185">Reference proteome</keyword>
<dbReference type="InterPro" id="IPR007387">
    <property type="entry name" value="TRAP_DctQ"/>
</dbReference>
<feature type="transmembrane region" description="Helical" evidence="9">
    <location>
        <begin position="92"/>
        <end position="116"/>
    </location>
</feature>
<keyword evidence="4 9" id="KW-0997">Cell inner membrane</keyword>
<evidence type="ECO:0000256" key="9">
    <source>
        <dbReference type="RuleBase" id="RU369079"/>
    </source>
</evidence>
<keyword evidence="3" id="KW-1003">Cell membrane</keyword>
<evidence type="ECO:0000313" key="12">
    <source>
        <dbReference type="Proteomes" id="UP001428774"/>
    </source>
</evidence>
<feature type="domain" description="Tripartite ATP-independent periplasmic transporters DctQ component" evidence="10">
    <location>
        <begin position="30"/>
        <end position="173"/>
    </location>
</feature>
<protein>
    <recommendedName>
        <fullName evidence="9">TRAP transporter small permease protein</fullName>
    </recommendedName>
</protein>
<feature type="transmembrane region" description="Helical" evidence="9">
    <location>
        <begin position="21"/>
        <end position="41"/>
    </location>
</feature>
<evidence type="ECO:0000259" key="10">
    <source>
        <dbReference type="Pfam" id="PF04290"/>
    </source>
</evidence>
<dbReference type="PANTHER" id="PTHR35011:SF2">
    <property type="entry name" value="2,3-DIKETO-L-GULONATE TRAP TRANSPORTER SMALL PERMEASE PROTEIN YIAM"/>
    <property type="match status" value="1"/>
</dbReference>
<dbReference type="GO" id="GO:0015740">
    <property type="term" value="P:C4-dicarboxylate transport"/>
    <property type="evidence" value="ECO:0007669"/>
    <property type="project" value="TreeGrafter"/>
</dbReference>
<dbReference type="PANTHER" id="PTHR35011">
    <property type="entry name" value="2,3-DIKETO-L-GULONATE TRAP TRANSPORTER SMALL PERMEASE PROTEIN YIAM"/>
    <property type="match status" value="1"/>
</dbReference>
<gene>
    <name evidence="11" type="ORF">ABFB10_21360</name>
</gene>
<dbReference type="InterPro" id="IPR055348">
    <property type="entry name" value="DctQ"/>
</dbReference>
<comment type="subcellular location">
    <subcellularLocation>
        <location evidence="1 9">Cell inner membrane</location>
        <topology evidence="1 9">Multi-pass membrane protein</topology>
    </subcellularLocation>
</comment>
<dbReference type="RefSeq" id="WP_347168258.1">
    <property type="nucleotide sequence ID" value="NZ_JBDNCH010000004.1"/>
</dbReference>
<sequence>MTLPPDRLRRLDARLARVETALSAGLLGVMLACMAAGAAMRSLGQPLVWADELAVLAMAGAAFFGAAACLAEGGHLSVDLLRARLGEGAGRGLARAVDAALLLLLLGFAACLWTWLDPVGLIAAGSGAALAQESFNFTYTEPTMTLGLAKIWFWLPMVPATLGAIIHVALRLAGQGARAC</sequence>
<keyword evidence="6 9" id="KW-1133">Transmembrane helix</keyword>
<evidence type="ECO:0000256" key="1">
    <source>
        <dbReference type="ARBA" id="ARBA00004429"/>
    </source>
</evidence>
<keyword evidence="7 9" id="KW-0472">Membrane</keyword>
<organism evidence="11 12">
    <name type="scientific">Ponticoccus litoralis</name>
    <dbReference type="NCBI Taxonomy" id="422297"/>
    <lineage>
        <taxon>Bacteria</taxon>
        <taxon>Pseudomonadati</taxon>
        <taxon>Pseudomonadota</taxon>
        <taxon>Alphaproteobacteria</taxon>
        <taxon>Rhodobacterales</taxon>
        <taxon>Roseobacteraceae</taxon>
        <taxon>Ponticoccus</taxon>
    </lineage>
</organism>
<comment type="function">
    <text evidence="9">Part of the tripartite ATP-independent periplasmic (TRAP) transport system.</text>
</comment>
<dbReference type="PROSITE" id="PS51257">
    <property type="entry name" value="PROKAR_LIPOPROTEIN"/>
    <property type="match status" value="1"/>
</dbReference>
<reference evidence="11 12" key="1">
    <citation type="submission" date="2024-05" db="EMBL/GenBank/DDBJ databases">
        <title>Genome sequence of Ponticoccus litoralis KCCM 90028.</title>
        <authorList>
            <person name="Kim J.M."/>
            <person name="Lee J.K."/>
            <person name="Choi B.J."/>
            <person name="Bayburt H."/>
            <person name="Baek J.H."/>
            <person name="Jeon C.O."/>
        </authorList>
    </citation>
    <scope>NUCLEOTIDE SEQUENCE [LARGE SCALE GENOMIC DNA]</scope>
    <source>
        <strain evidence="11 12">KCCM 90028</strain>
    </source>
</reference>
<evidence type="ECO:0000256" key="8">
    <source>
        <dbReference type="ARBA" id="ARBA00038436"/>
    </source>
</evidence>
<evidence type="ECO:0000256" key="5">
    <source>
        <dbReference type="ARBA" id="ARBA00022692"/>
    </source>
</evidence>
<dbReference type="GO" id="GO:0005886">
    <property type="term" value="C:plasma membrane"/>
    <property type="evidence" value="ECO:0007669"/>
    <property type="project" value="UniProtKB-SubCell"/>
</dbReference>
<feature type="transmembrane region" description="Helical" evidence="9">
    <location>
        <begin position="53"/>
        <end position="71"/>
    </location>
</feature>
<evidence type="ECO:0000256" key="6">
    <source>
        <dbReference type="ARBA" id="ARBA00022989"/>
    </source>
</evidence>
<dbReference type="Proteomes" id="UP001428774">
    <property type="component" value="Unassembled WGS sequence"/>
</dbReference>
<evidence type="ECO:0000256" key="4">
    <source>
        <dbReference type="ARBA" id="ARBA00022519"/>
    </source>
</evidence>
<accession>A0AAW9SPU1</accession>
<dbReference type="EMBL" id="JBDNCH010000004">
    <property type="protein sequence ID" value="MEN9063154.1"/>
    <property type="molecule type" value="Genomic_DNA"/>
</dbReference>
<evidence type="ECO:0000256" key="2">
    <source>
        <dbReference type="ARBA" id="ARBA00022448"/>
    </source>
</evidence>
<feature type="transmembrane region" description="Helical" evidence="9">
    <location>
        <begin position="151"/>
        <end position="170"/>
    </location>
</feature>
<name>A0AAW9SPU1_9RHOB</name>
<dbReference type="AlphaFoldDB" id="A0AAW9SPU1"/>
<evidence type="ECO:0000256" key="7">
    <source>
        <dbReference type="ARBA" id="ARBA00023136"/>
    </source>
</evidence>
<dbReference type="Pfam" id="PF04290">
    <property type="entry name" value="DctQ"/>
    <property type="match status" value="1"/>
</dbReference>
<comment type="similarity">
    <text evidence="8 9">Belongs to the TRAP transporter small permease family.</text>
</comment>
<keyword evidence="2 9" id="KW-0813">Transport</keyword>
<comment type="subunit">
    <text evidence="9">The complex comprises the extracytoplasmic solute receptor protein and the two transmembrane proteins.</text>
</comment>
<keyword evidence="5 9" id="KW-0812">Transmembrane</keyword>
<evidence type="ECO:0000256" key="3">
    <source>
        <dbReference type="ARBA" id="ARBA00022475"/>
    </source>
</evidence>